<keyword evidence="3" id="KW-1185">Reference proteome</keyword>
<reference evidence="2 3" key="2">
    <citation type="submission" date="2018-11" db="EMBL/GenBank/DDBJ databases">
        <authorList>
            <consortium name="Pathogen Informatics"/>
        </authorList>
    </citation>
    <scope>NUCLEOTIDE SEQUENCE [LARGE SCALE GENOMIC DNA]</scope>
    <source>
        <strain evidence="2 3">MHpl1</strain>
    </source>
</reference>
<keyword evidence="1" id="KW-0732">Signal</keyword>
<dbReference type="OrthoDB" id="10283237at2759"/>
<dbReference type="WBParaSite" id="HPLM_0002160901-mRNA-1">
    <property type="protein sequence ID" value="HPLM_0002160901-mRNA-1"/>
    <property type="gene ID" value="HPLM_0002160901"/>
</dbReference>
<dbReference type="AlphaFoldDB" id="A0A0N4XB64"/>
<evidence type="ECO:0000256" key="1">
    <source>
        <dbReference type="SAM" id="SignalP"/>
    </source>
</evidence>
<name>A0A0N4XB64_HAEPC</name>
<dbReference type="Proteomes" id="UP000268014">
    <property type="component" value="Unassembled WGS sequence"/>
</dbReference>
<proteinExistence type="predicted"/>
<dbReference type="OMA" id="CANALTN"/>
<evidence type="ECO:0000313" key="4">
    <source>
        <dbReference type="WBParaSite" id="HPLM_0002160901-mRNA-1"/>
    </source>
</evidence>
<evidence type="ECO:0000313" key="2">
    <source>
        <dbReference type="EMBL" id="VDO90997.1"/>
    </source>
</evidence>
<dbReference type="EMBL" id="UZAF01023718">
    <property type="protein sequence ID" value="VDO90997.1"/>
    <property type="molecule type" value="Genomic_DNA"/>
</dbReference>
<gene>
    <name evidence="2" type="ORF">HPLM_LOCUS21598</name>
</gene>
<feature type="chain" id="PRO_5043124441" evidence="1">
    <location>
        <begin position="32"/>
        <end position="372"/>
    </location>
</feature>
<feature type="signal peptide" evidence="1">
    <location>
        <begin position="1"/>
        <end position="31"/>
    </location>
</feature>
<sequence length="372" mass="39808">MATRSSQHQHASSEGMQLLLSYLLLVVGVDACMKMIPDEMPPDHVCDTCSSATQLTCPSGFIDCDFTLLKRSTNGALCSVHLCSDGDLLADDGSGPIVVQGGKLVCNRNGAWKSPSGRTFGSLRMKATCGFRCDECANALTNNGMTCPMARVCRPVTEQCKKAVCVDGVMKANPGNVAVQSLSCNAMAQWTDSLGETFTAAQCEAGCTCPALPISVAPFPPAHGNSLGTDANGCSILETKCFPNERYRLVTSKGIITLESPAGRTQQMTCVDGTWRTTINGEEVVVHEQACYADYGCLFCPAIIEGPRVVAKIRYHPTTWCKHYVLSGCGRGYRVGTNLISNVLTCDMQLRWTSGGYIGPVAEPITVDCRLQ</sequence>
<protein>
    <submittedName>
        <fullName evidence="4">Sushi domain-containing protein</fullName>
    </submittedName>
</protein>
<organism evidence="4">
    <name type="scientific">Haemonchus placei</name>
    <name type="common">Barber's pole worm</name>
    <dbReference type="NCBI Taxonomy" id="6290"/>
    <lineage>
        <taxon>Eukaryota</taxon>
        <taxon>Metazoa</taxon>
        <taxon>Ecdysozoa</taxon>
        <taxon>Nematoda</taxon>
        <taxon>Chromadorea</taxon>
        <taxon>Rhabditida</taxon>
        <taxon>Rhabditina</taxon>
        <taxon>Rhabditomorpha</taxon>
        <taxon>Strongyloidea</taxon>
        <taxon>Trichostrongylidae</taxon>
        <taxon>Haemonchus</taxon>
    </lineage>
</organism>
<accession>A0A0N4XB64</accession>
<reference evidence="4" key="1">
    <citation type="submission" date="2017-02" db="UniProtKB">
        <authorList>
            <consortium name="WormBaseParasite"/>
        </authorList>
    </citation>
    <scope>IDENTIFICATION</scope>
</reference>
<evidence type="ECO:0000313" key="3">
    <source>
        <dbReference type="Proteomes" id="UP000268014"/>
    </source>
</evidence>